<reference evidence="2 3" key="1">
    <citation type="submission" date="2019-02" db="EMBL/GenBank/DDBJ databases">
        <title>Deep-cultivation of Planctomycetes and their phenomic and genomic characterization uncovers novel biology.</title>
        <authorList>
            <person name="Wiegand S."/>
            <person name="Jogler M."/>
            <person name="Boedeker C."/>
            <person name="Pinto D."/>
            <person name="Vollmers J."/>
            <person name="Rivas-Marin E."/>
            <person name="Kohn T."/>
            <person name="Peeters S.H."/>
            <person name="Heuer A."/>
            <person name="Rast P."/>
            <person name="Oberbeckmann S."/>
            <person name="Bunk B."/>
            <person name="Jeske O."/>
            <person name="Meyerdierks A."/>
            <person name="Storesund J.E."/>
            <person name="Kallscheuer N."/>
            <person name="Luecker S."/>
            <person name="Lage O.M."/>
            <person name="Pohl T."/>
            <person name="Merkel B.J."/>
            <person name="Hornburger P."/>
            <person name="Mueller R.-W."/>
            <person name="Bruemmer F."/>
            <person name="Labrenz M."/>
            <person name="Spormann A.M."/>
            <person name="Op den Camp H."/>
            <person name="Overmann J."/>
            <person name="Amann R."/>
            <person name="Jetten M.S.M."/>
            <person name="Mascher T."/>
            <person name="Medema M.H."/>
            <person name="Devos D.P."/>
            <person name="Kaster A.-K."/>
            <person name="Ovreas L."/>
            <person name="Rohde M."/>
            <person name="Galperin M.Y."/>
            <person name="Jogler C."/>
        </authorList>
    </citation>
    <scope>NUCLEOTIDE SEQUENCE [LARGE SCALE GENOMIC DNA]</scope>
    <source>
        <strain evidence="2 3">Spb1</strain>
    </source>
</reference>
<sequence length="74" mass="8002">MIFAAHTSALLAARSSYEPAVRFHLQLQKVKQIMRQLVCSLLLMLVLCAGCSAKAPDGATNIGDQTPTPEYTNP</sequence>
<name>A0A518GSZ5_9PLAN</name>
<proteinExistence type="predicted"/>
<organism evidence="2 3">
    <name type="scientific">Planctopirus ephydatiae</name>
    <dbReference type="NCBI Taxonomy" id="2528019"/>
    <lineage>
        <taxon>Bacteria</taxon>
        <taxon>Pseudomonadati</taxon>
        <taxon>Planctomycetota</taxon>
        <taxon>Planctomycetia</taxon>
        <taxon>Planctomycetales</taxon>
        <taxon>Planctomycetaceae</taxon>
        <taxon>Planctopirus</taxon>
    </lineage>
</organism>
<evidence type="ECO:0000313" key="2">
    <source>
        <dbReference type="EMBL" id="QDV31711.1"/>
    </source>
</evidence>
<feature type="compositionally biased region" description="Polar residues" evidence="1">
    <location>
        <begin position="62"/>
        <end position="74"/>
    </location>
</feature>
<dbReference type="Proteomes" id="UP000315349">
    <property type="component" value="Chromosome"/>
</dbReference>
<dbReference type="EMBL" id="CP036299">
    <property type="protein sequence ID" value="QDV31711.1"/>
    <property type="molecule type" value="Genomic_DNA"/>
</dbReference>
<feature type="region of interest" description="Disordered" evidence="1">
    <location>
        <begin position="55"/>
        <end position="74"/>
    </location>
</feature>
<keyword evidence="3" id="KW-1185">Reference proteome</keyword>
<dbReference type="KEGG" id="peh:Spb1_36560"/>
<evidence type="ECO:0000313" key="3">
    <source>
        <dbReference type="Proteomes" id="UP000315349"/>
    </source>
</evidence>
<evidence type="ECO:0000256" key="1">
    <source>
        <dbReference type="SAM" id="MobiDB-lite"/>
    </source>
</evidence>
<dbReference type="AlphaFoldDB" id="A0A518GSZ5"/>
<protein>
    <submittedName>
        <fullName evidence="2">Uncharacterized protein</fullName>
    </submittedName>
</protein>
<gene>
    <name evidence="2" type="ORF">Spb1_36560</name>
</gene>
<accession>A0A518GSZ5</accession>